<dbReference type="Proteomes" id="UP000031671">
    <property type="component" value="Unassembled WGS sequence"/>
</dbReference>
<dbReference type="SUPFAM" id="SSF53067">
    <property type="entry name" value="Actin-like ATPase domain"/>
    <property type="match status" value="1"/>
</dbReference>
<dbReference type="EMBL" id="BBRZ01000192">
    <property type="protein sequence ID" value="GAM59684.1"/>
    <property type="molecule type" value="Genomic_DNA"/>
</dbReference>
<comment type="caution">
    <text evidence="1">The sequence shown here is derived from an EMBL/GenBank/DDBJ whole genome shotgun (WGS) entry which is preliminary data.</text>
</comment>
<dbReference type="InterPro" id="IPR043129">
    <property type="entry name" value="ATPase_NBD"/>
</dbReference>
<evidence type="ECO:0000313" key="2">
    <source>
        <dbReference type="Proteomes" id="UP000031671"/>
    </source>
</evidence>
<keyword evidence="2" id="KW-1185">Reference proteome</keyword>
<evidence type="ECO:0000313" key="1">
    <source>
        <dbReference type="EMBL" id="GAM59684.1"/>
    </source>
</evidence>
<dbReference type="AlphaFoldDB" id="A0A0B8P9T4"/>
<name>A0A0B8P9T4_9VIBR</name>
<gene>
    <name evidence="1" type="ORF">JCM19231_2030</name>
</gene>
<proteinExistence type="predicted"/>
<accession>A0A0B8P9T4</accession>
<protein>
    <submittedName>
        <fullName evidence="1">Chaperone protein dnaK</fullName>
    </submittedName>
</protein>
<organism evidence="1 2">
    <name type="scientific">Vibrio ishigakensis</name>
    <dbReference type="NCBI Taxonomy" id="1481914"/>
    <lineage>
        <taxon>Bacteria</taxon>
        <taxon>Pseudomonadati</taxon>
        <taxon>Pseudomonadota</taxon>
        <taxon>Gammaproteobacteria</taxon>
        <taxon>Vibrionales</taxon>
        <taxon>Vibrionaceae</taxon>
        <taxon>Vibrio</taxon>
    </lineage>
</organism>
<dbReference type="Gene3D" id="3.30.420.40">
    <property type="match status" value="1"/>
</dbReference>
<reference evidence="1 2" key="2">
    <citation type="submission" date="2015-01" db="EMBL/GenBank/DDBJ databases">
        <authorList>
            <consortium name="NBRP consortium"/>
            <person name="Sawabe T."/>
            <person name="Meirelles P."/>
            <person name="Feng G."/>
            <person name="Sayaka M."/>
            <person name="Hattori M."/>
            <person name="Ohkuma M."/>
        </authorList>
    </citation>
    <scope>NUCLEOTIDE SEQUENCE [LARGE SCALE GENOMIC DNA]</scope>
    <source>
        <strain evidence="2">JCM 19231</strain>
    </source>
</reference>
<sequence>MASNQKARYLVGIDLGTTNTVVAFCENTSPLADSKVELFHIDQLIGQGEVARRHNCPLFASMPRPTSLMRRVCNFLGNSKESKAI</sequence>
<reference evidence="1 2" key="1">
    <citation type="submission" date="2015-01" db="EMBL/GenBank/DDBJ databases">
        <title>Vibrio sp. C1 JCM 19231 whole genome shotgun sequence.</title>
        <authorList>
            <person name="Sawabe T."/>
            <person name="Meirelles P."/>
            <person name="Feng G."/>
            <person name="Sayaka M."/>
            <person name="Hattori M."/>
            <person name="Ohkuma M."/>
        </authorList>
    </citation>
    <scope>NUCLEOTIDE SEQUENCE [LARGE SCALE GENOMIC DNA]</scope>
    <source>
        <strain evidence="2">JCM 19231</strain>
    </source>
</reference>